<proteinExistence type="predicted"/>
<dbReference type="PANTHER" id="PTHR43048:SF3">
    <property type="entry name" value="METHYLMALONYL-COA EPIMERASE, MITOCHONDRIAL"/>
    <property type="match status" value="1"/>
</dbReference>
<reference evidence="3 4" key="1">
    <citation type="submission" date="2014-04" db="EMBL/GenBank/DDBJ databases">
        <authorList>
            <consortium name="DOE Joint Genome Institute"/>
            <person name="Kuo A."/>
            <person name="Martino E."/>
            <person name="Perotto S."/>
            <person name="Kohler A."/>
            <person name="Nagy L.G."/>
            <person name="Floudas D."/>
            <person name="Copeland A."/>
            <person name="Barry K.W."/>
            <person name="Cichocki N."/>
            <person name="Veneault-Fourrey C."/>
            <person name="LaButti K."/>
            <person name="Lindquist E.A."/>
            <person name="Lipzen A."/>
            <person name="Lundell T."/>
            <person name="Morin E."/>
            <person name="Murat C."/>
            <person name="Sun H."/>
            <person name="Tunlid A."/>
            <person name="Henrissat B."/>
            <person name="Grigoriev I.V."/>
            <person name="Hibbett D.S."/>
            <person name="Martin F."/>
            <person name="Nordberg H.P."/>
            <person name="Cantor M.N."/>
            <person name="Hua S.X."/>
        </authorList>
    </citation>
    <scope>NUCLEOTIDE SEQUENCE [LARGE SCALE GENOMIC DNA]</scope>
    <source>
        <strain evidence="3 4">Zn</strain>
    </source>
</reference>
<dbReference type="PANTHER" id="PTHR43048">
    <property type="entry name" value="METHYLMALONYL-COA EPIMERASE"/>
    <property type="match status" value="1"/>
</dbReference>
<dbReference type="STRING" id="913774.A0A0C3HI25"/>
<gene>
    <name evidence="3" type="ORF">OIDMADRAFT_40604</name>
</gene>
<dbReference type="GO" id="GO:0046491">
    <property type="term" value="P:L-methylmalonyl-CoA metabolic process"/>
    <property type="evidence" value="ECO:0007669"/>
    <property type="project" value="TreeGrafter"/>
</dbReference>
<evidence type="ECO:0000259" key="2">
    <source>
        <dbReference type="PROSITE" id="PS51819"/>
    </source>
</evidence>
<sequence length="337" mass="38434">MSPSLLLKIENSPEKVQLSRIAHVYQKHPDLKKWEQFARDFGFVEVERQGDTIYYRGYGRDPYCVVASTSTRGRKEFGGAAFVAKTEEDFEKAKKIAGAKLIDISHAPGGGKMVSIPTPTNNLFHVIWGQEERDSPRSPPKTLKVTDEEFNTSLGKARRGEFQRFKHGPAPVHKLGHFGYISKMFDEDVEFYTSNFNFVPSDILTNDKKDQDINCFFHLDLGEEYVDHHCLFLVRAPFVFPETRMHHTSYEVDDFDTQLIGHDWLLKKNYKLVWGVGRHILGSQIFDYWRDPSGFTIEHYADGDLVNSSHNVSREPDGGPLSLAIWAASRRSSDSAA</sequence>
<evidence type="ECO:0000313" key="3">
    <source>
        <dbReference type="EMBL" id="KIN02740.1"/>
    </source>
</evidence>
<dbReference type="FunFam" id="3.10.180.10:FF:000034">
    <property type="entry name" value="Glyoxalase/Bleomycin resistance protein/Dihydroxybiphenyl dioxygenase"/>
    <property type="match status" value="1"/>
</dbReference>
<keyword evidence="4" id="KW-1185">Reference proteome</keyword>
<dbReference type="EMBL" id="KN832874">
    <property type="protein sequence ID" value="KIN02740.1"/>
    <property type="molecule type" value="Genomic_DNA"/>
</dbReference>
<feature type="domain" description="VOC" evidence="2">
    <location>
        <begin position="174"/>
        <end position="302"/>
    </location>
</feature>
<dbReference type="Pfam" id="PF00903">
    <property type="entry name" value="Glyoxalase"/>
    <property type="match status" value="1"/>
</dbReference>
<dbReference type="AlphaFoldDB" id="A0A0C3HI25"/>
<dbReference type="FunFam" id="3.10.180.10:FF:000039">
    <property type="entry name" value="Trihydroxytoluene oxygenase (AFU_orthologue AFUA_8G02470)"/>
    <property type="match status" value="1"/>
</dbReference>
<dbReference type="InParanoid" id="A0A0C3HI25"/>
<accession>A0A0C3HI25</accession>
<dbReference type="HOGENOM" id="CLU_052361_0_1_1"/>
<dbReference type="GO" id="GO:0005739">
    <property type="term" value="C:mitochondrion"/>
    <property type="evidence" value="ECO:0007669"/>
    <property type="project" value="TreeGrafter"/>
</dbReference>
<keyword evidence="1" id="KW-0479">Metal-binding</keyword>
<dbReference type="CDD" id="cd07267">
    <property type="entry name" value="THT_Oxygenase_N"/>
    <property type="match status" value="1"/>
</dbReference>
<evidence type="ECO:0000313" key="4">
    <source>
        <dbReference type="Proteomes" id="UP000054321"/>
    </source>
</evidence>
<dbReference type="SUPFAM" id="SSF54593">
    <property type="entry name" value="Glyoxalase/Bleomycin resistance protein/Dihydroxybiphenyl dioxygenase"/>
    <property type="match status" value="1"/>
</dbReference>
<name>A0A0C3HI25_OIDMZ</name>
<dbReference type="GO" id="GO:0004493">
    <property type="term" value="F:methylmalonyl-CoA epimerase activity"/>
    <property type="evidence" value="ECO:0007669"/>
    <property type="project" value="TreeGrafter"/>
</dbReference>
<organism evidence="3 4">
    <name type="scientific">Oidiodendron maius (strain Zn)</name>
    <dbReference type="NCBI Taxonomy" id="913774"/>
    <lineage>
        <taxon>Eukaryota</taxon>
        <taxon>Fungi</taxon>
        <taxon>Dikarya</taxon>
        <taxon>Ascomycota</taxon>
        <taxon>Pezizomycotina</taxon>
        <taxon>Leotiomycetes</taxon>
        <taxon>Leotiomycetes incertae sedis</taxon>
        <taxon>Myxotrichaceae</taxon>
        <taxon>Oidiodendron</taxon>
    </lineage>
</organism>
<dbReference type="Proteomes" id="UP000054321">
    <property type="component" value="Unassembled WGS sequence"/>
</dbReference>
<dbReference type="InterPro" id="IPR037523">
    <property type="entry name" value="VOC_core"/>
</dbReference>
<dbReference type="Gene3D" id="3.10.180.10">
    <property type="entry name" value="2,3-Dihydroxybiphenyl 1,2-Dioxygenase, domain 1"/>
    <property type="match status" value="2"/>
</dbReference>
<protein>
    <recommendedName>
        <fullName evidence="2">VOC domain-containing protein</fullName>
    </recommendedName>
</protein>
<dbReference type="GO" id="GO:0046872">
    <property type="term" value="F:metal ion binding"/>
    <property type="evidence" value="ECO:0007669"/>
    <property type="project" value="UniProtKB-KW"/>
</dbReference>
<dbReference type="OrthoDB" id="3360610at2759"/>
<dbReference type="PROSITE" id="PS51819">
    <property type="entry name" value="VOC"/>
    <property type="match status" value="1"/>
</dbReference>
<dbReference type="InterPro" id="IPR051785">
    <property type="entry name" value="MMCE/EMCE_epimerase"/>
</dbReference>
<reference evidence="4" key="2">
    <citation type="submission" date="2015-01" db="EMBL/GenBank/DDBJ databases">
        <title>Evolutionary Origins and Diversification of the Mycorrhizal Mutualists.</title>
        <authorList>
            <consortium name="DOE Joint Genome Institute"/>
            <consortium name="Mycorrhizal Genomics Consortium"/>
            <person name="Kohler A."/>
            <person name="Kuo A."/>
            <person name="Nagy L.G."/>
            <person name="Floudas D."/>
            <person name="Copeland A."/>
            <person name="Barry K.W."/>
            <person name="Cichocki N."/>
            <person name="Veneault-Fourrey C."/>
            <person name="LaButti K."/>
            <person name="Lindquist E.A."/>
            <person name="Lipzen A."/>
            <person name="Lundell T."/>
            <person name="Morin E."/>
            <person name="Murat C."/>
            <person name="Riley R."/>
            <person name="Ohm R."/>
            <person name="Sun H."/>
            <person name="Tunlid A."/>
            <person name="Henrissat B."/>
            <person name="Grigoriev I.V."/>
            <person name="Hibbett D.S."/>
            <person name="Martin F."/>
        </authorList>
    </citation>
    <scope>NUCLEOTIDE SEQUENCE [LARGE SCALE GENOMIC DNA]</scope>
    <source>
        <strain evidence="4">Zn</strain>
    </source>
</reference>
<dbReference type="InterPro" id="IPR029068">
    <property type="entry name" value="Glyas_Bleomycin-R_OHBP_Dase"/>
</dbReference>
<evidence type="ECO:0000256" key="1">
    <source>
        <dbReference type="ARBA" id="ARBA00022723"/>
    </source>
</evidence>
<dbReference type="InterPro" id="IPR004360">
    <property type="entry name" value="Glyas_Fos-R_dOase_dom"/>
</dbReference>